<evidence type="ECO:0000313" key="2">
    <source>
        <dbReference type="EMBL" id="MCU6743667.1"/>
    </source>
</evidence>
<sequence>MKTLENWKQKAGKQNSGGFSLVEVLVCIAILAIISVPILAGFRTSMYYTNRAHKTQTATAYAQSVLETVKSTEVKEFVQQIENATDADGNQTGSVEESVDTSLQAEFNGDTAYTDEFFKTIRCKQKDIDIGGKLYDMEVVFNPTGYSQKKDDPAFSNTAANDANVYAVSSVDDVNGMLFPVIADEINQYEGTGSEPSAALYNLREQLKKDQYVDGAPNSTEVIAQLLTIYNNLTKQVVVTIDGGTSGITKNHGSDSYYQDRIRVSCDVIYESEYEGTPLSLKYNAYSGYYGLSGKESTDEDGNIKIESWEKGGNIYIFAKAYQDQYFRVKGQGTKPKANEVEIRNNYSGQGKLNVCLVRGYYYDLDAANKITGQWGLNFNNVVVDGTGYSSIPESTSLTGERSTSKTYFHTNIKGMITDVILKNGDFEQTIGKEKPSMRCYEVTIKLTEQETGRTAADISTTKETK</sequence>
<gene>
    <name evidence="2" type="ORF">OCV77_03975</name>
</gene>
<dbReference type="RefSeq" id="WP_262573494.1">
    <property type="nucleotide sequence ID" value="NZ_JAOQKJ010000003.1"/>
</dbReference>
<organism evidence="2 3">
    <name type="scientific">Suilimivivens aceti</name>
    <dbReference type="NCBI Taxonomy" id="2981774"/>
    <lineage>
        <taxon>Bacteria</taxon>
        <taxon>Bacillati</taxon>
        <taxon>Bacillota</taxon>
        <taxon>Clostridia</taxon>
        <taxon>Lachnospirales</taxon>
        <taxon>Lachnospiraceae</taxon>
        <taxon>Suilimivivens</taxon>
    </lineage>
</organism>
<keyword evidence="3" id="KW-1185">Reference proteome</keyword>
<dbReference type="Pfam" id="PF07963">
    <property type="entry name" value="N_methyl"/>
    <property type="match status" value="1"/>
</dbReference>
<dbReference type="EMBL" id="JAOQKJ010000003">
    <property type="protein sequence ID" value="MCU6743667.1"/>
    <property type="molecule type" value="Genomic_DNA"/>
</dbReference>
<reference evidence="2 3" key="1">
    <citation type="journal article" date="2021" name="ISME Commun">
        <title>Automated analysis of genomic sequences facilitates high-throughput and comprehensive description of bacteria.</title>
        <authorList>
            <person name="Hitch T.C.A."/>
        </authorList>
    </citation>
    <scope>NUCLEOTIDE SEQUENCE [LARGE SCALE GENOMIC DNA]</scope>
    <source>
        <strain evidence="2 3">Sanger_18</strain>
    </source>
</reference>
<dbReference type="InterPro" id="IPR012902">
    <property type="entry name" value="N_methyl_site"/>
</dbReference>
<accession>A0ABT2T143</accession>
<keyword evidence="1" id="KW-0812">Transmembrane</keyword>
<proteinExistence type="predicted"/>
<keyword evidence="1" id="KW-1133">Transmembrane helix</keyword>
<keyword evidence="1" id="KW-0472">Membrane</keyword>
<name>A0ABT2T143_9FIRM</name>
<dbReference type="NCBIfam" id="TIGR02532">
    <property type="entry name" value="IV_pilin_GFxxxE"/>
    <property type="match status" value="1"/>
</dbReference>
<evidence type="ECO:0000256" key="1">
    <source>
        <dbReference type="SAM" id="Phobius"/>
    </source>
</evidence>
<dbReference type="Proteomes" id="UP001652432">
    <property type="component" value="Unassembled WGS sequence"/>
</dbReference>
<evidence type="ECO:0000313" key="3">
    <source>
        <dbReference type="Proteomes" id="UP001652432"/>
    </source>
</evidence>
<protein>
    <submittedName>
        <fullName evidence="2">Type II secretion system GspH family protein</fullName>
    </submittedName>
</protein>
<feature type="transmembrane region" description="Helical" evidence="1">
    <location>
        <begin position="21"/>
        <end position="42"/>
    </location>
</feature>
<comment type="caution">
    <text evidence="2">The sequence shown here is derived from an EMBL/GenBank/DDBJ whole genome shotgun (WGS) entry which is preliminary data.</text>
</comment>